<organism evidence="2 3">
    <name type="scientific">Candidatus Cetobacterium colombiensis</name>
    <dbReference type="NCBI Taxonomy" id="3073100"/>
    <lineage>
        <taxon>Bacteria</taxon>
        <taxon>Fusobacteriati</taxon>
        <taxon>Fusobacteriota</taxon>
        <taxon>Fusobacteriia</taxon>
        <taxon>Fusobacteriales</taxon>
        <taxon>Fusobacteriaceae</taxon>
        <taxon>Cetobacterium</taxon>
    </lineage>
</organism>
<reference evidence="3" key="1">
    <citation type="submission" date="2023-07" db="EMBL/GenBank/DDBJ databases">
        <authorList>
            <person name="Colorado M.A."/>
            <person name="Villamil L.M."/>
            <person name="Melo J.F."/>
            <person name="Rodriguez J.A."/>
            <person name="Ruiz R.Y."/>
        </authorList>
    </citation>
    <scope>NUCLEOTIDE SEQUENCE [LARGE SCALE GENOMIC DNA]</scope>
    <source>
        <strain evidence="3">C33</strain>
    </source>
</reference>
<gene>
    <name evidence="2" type="ORF">RFV38_03825</name>
</gene>
<keyword evidence="1" id="KW-0812">Transmembrane</keyword>
<feature type="transmembrane region" description="Helical" evidence="1">
    <location>
        <begin position="251"/>
        <end position="272"/>
    </location>
</feature>
<dbReference type="InterPro" id="IPR045275">
    <property type="entry name" value="MscS_archaea/bacteria_type"/>
</dbReference>
<dbReference type="InterPro" id="IPR008910">
    <property type="entry name" value="MSC_TM_helix"/>
</dbReference>
<dbReference type="NCBIfam" id="NF033912">
    <property type="entry name" value="msc"/>
    <property type="match status" value="1"/>
</dbReference>
<evidence type="ECO:0000256" key="1">
    <source>
        <dbReference type="SAM" id="Phobius"/>
    </source>
</evidence>
<dbReference type="Gene3D" id="1.10.287.1260">
    <property type="match status" value="1"/>
</dbReference>
<dbReference type="PANTHER" id="PTHR30221">
    <property type="entry name" value="SMALL-CONDUCTANCE MECHANOSENSITIVE CHANNEL"/>
    <property type="match status" value="1"/>
</dbReference>
<evidence type="ECO:0000313" key="2">
    <source>
        <dbReference type="EMBL" id="MDX8335637.1"/>
    </source>
</evidence>
<feature type="transmembrane region" description="Helical" evidence="1">
    <location>
        <begin position="12"/>
        <end position="35"/>
    </location>
</feature>
<comment type="caution">
    <text evidence="2">The sequence shown here is derived from an EMBL/GenBank/DDBJ whole genome shotgun (WGS) entry which is preliminary data.</text>
</comment>
<accession>A0ABU4W7Z4</accession>
<dbReference type="EMBL" id="JAVIKH010000003">
    <property type="protein sequence ID" value="MDX8335637.1"/>
    <property type="molecule type" value="Genomic_DNA"/>
</dbReference>
<evidence type="ECO:0000313" key="3">
    <source>
        <dbReference type="Proteomes" id="UP001279681"/>
    </source>
</evidence>
<proteinExistence type="predicted"/>
<feature type="transmembrane region" description="Helical" evidence="1">
    <location>
        <begin position="419"/>
        <end position="436"/>
    </location>
</feature>
<feature type="transmembrane region" description="Helical" evidence="1">
    <location>
        <begin position="377"/>
        <end position="398"/>
    </location>
</feature>
<feature type="transmembrane region" description="Helical" evidence="1">
    <location>
        <begin position="442"/>
        <end position="464"/>
    </location>
</feature>
<sequence length="492" mass="54029">MEEIKLLILNNVTLNIIASIIILLVGLALASIIVSKLQHVLTKTKLFSNLEHEITGKEGGTSTYAIKTLLKFIYYIFVIFIIGIIMEKLGFSRLVNPILNLLDPIFSYIPNVLGGIVLLIIAIILAKLSQKFSEMFFKKLKVDEKVQSNNNDVSIAKIFSEIISLVVFVLILPGVLAALRLDKILIPITDMLTKFLNYIPSIIGAVLVLVVGWFIASKLRDILKGVLDSFKLDEKLSVDGKVLFEGKLSSLIANIVYILVLIPVFSASLNYLGLDIIISPVISMLNILFSYVPNLVGVALVLVIALYFGRIIENIISNLLIGLKFDSYLEKAGLKTADNNYSKLIGKFSKILVLYFAVIQSIEILNFGSLQDLSLKLTLLLGDILLGIIIIGIGIIVANYVAKIIENTSLDNKKQISTIAKIAIIVFVGAMGLRQMGIANEIINLAFGFTVGALAIAFAIAFGIGGKDLAKEKLQKLSECKKEEEKEEKKED</sequence>
<feature type="transmembrane region" description="Helical" evidence="1">
    <location>
        <begin position="158"/>
        <end position="178"/>
    </location>
</feature>
<dbReference type="RefSeq" id="WP_320313043.1">
    <property type="nucleotide sequence ID" value="NZ_JAVIKH010000003.1"/>
</dbReference>
<keyword evidence="3" id="KW-1185">Reference proteome</keyword>
<feature type="transmembrane region" description="Helical" evidence="1">
    <location>
        <begin position="284"/>
        <end position="308"/>
    </location>
</feature>
<dbReference type="Proteomes" id="UP001279681">
    <property type="component" value="Unassembled WGS sequence"/>
</dbReference>
<dbReference type="Pfam" id="PF05552">
    <property type="entry name" value="MS_channel_1st_1"/>
    <property type="match status" value="3"/>
</dbReference>
<feature type="transmembrane region" description="Helical" evidence="1">
    <location>
        <begin position="352"/>
        <end position="371"/>
    </location>
</feature>
<keyword evidence="1" id="KW-0472">Membrane</keyword>
<feature type="transmembrane region" description="Helical" evidence="1">
    <location>
        <begin position="105"/>
        <end position="126"/>
    </location>
</feature>
<feature type="transmembrane region" description="Helical" evidence="1">
    <location>
        <begin position="64"/>
        <end position="85"/>
    </location>
</feature>
<dbReference type="PANTHER" id="PTHR30221:SF1">
    <property type="entry name" value="SMALL-CONDUCTANCE MECHANOSENSITIVE CHANNEL"/>
    <property type="match status" value="1"/>
</dbReference>
<keyword evidence="1" id="KW-1133">Transmembrane helix</keyword>
<name>A0ABU4W7Z4_9FUSO</name>
<protein>
    <submittedName>
        <fullName evidence="2">Mechanosensitive ion channel</fullName>
    </submittedName>
</protein>
<feature type="transmembrane region" description="Helical" evidence="1">
    <location>
        <begin position="198"/>
        <end position="216"/>
    </location>
</feature>